<dbReference type="PANTHER" id="PTHR47516">
    <property type="entry name" value="SERPENTINE RECEPTOR, CLASS U-RELATED"/>
    <property type="match status" value="1"/>
</dbReference>
<reference evidence="2" key="2">
    <citation type="submission" date="2022-06" db="UniProtKB">
        <authorList>
            <consortium name="EnsemblMetazoa"/>
        </authorList>
    </citation>
    <scope>IDENTIFICATION</scope>
    <source>
        <strain evidence="2">DF5081</strain>
    </source>
</reference>
<dbReference type="PANTHER" id="PTHR47516:SF1">
    <property type="entry name" value="SERPENTINE RECEPTOR, CLASS T-RELATED"/>
    <property type="match status" value="1"/>
</dbReference>
<evidence type="ECO:0008006" key="4">
    <source>
        <dbReference type="Google" id="ProtNLM"/>
    </source>
</evidence>
<dbReference type="InterPro" id="IPR003839">
    <property type="entry name" value="7TM_GPCR_serpentine_rcpt_Sru"/>
</dbReference>
<name>A0A8R1HSC3_CAEJA</name>
<evidence type="ECO:0000256" key="1">
    <source>
        <dbReference type="SAM" id="Phobius"/>
    </source>
</evidence>
<evidence type="ECO:0000313" key="3">
    <source>
        <dbReference type="Proteomes" id="UP000005237"/>
    </source>
</evidence>
<reference evidence="3" key="1">
    <citation type="submission" date="2010-08" db="EMBL/GenBank/DDBJ databases">
        <authorList>
            <consortium name="Caenorhabditis japonica Sequencing Consortium"/>
            <person name="Wilson R.K."/>
        </authorList>
    </citation>
    <scope>NUCLEOTIDE SEQUENCE [LARGE SCALE GENOMIC DNA]</scope>
    <source>
        <strain evidence="3">DF5081</strain>
    </source>
</reference>
<protein>
    <recommendedName>
        <fullName evidence="4">Serpentine receptor class gamma</fullName>
    </recommendedName>
</protein>
<proteinExistence type="predicted"/>
<accession>A0A8R1HSC3</accession>
<feature type="transmembrane region" description="Helical" evidence="1">
    <location>
        <begin position="109"/>
        <end position="127"/>
    </location>
</feature>
<keyword evidence="3" id="KW-1185">Reference proteome</keyword>
<feature type="transmembrane region" description="Helical" evidence="1">
    <location>
        <begin position="12"/>
        <end position="36"/>
    </location>
</feature>
<keyword evidence="1" id="KW-1133">Transmembrane helix</keyword>
<organism evidence="2 3">
    <name type="scientific">Caenorhabditis japonica</name>
    <dbReference type="NCBI Taxonomy" id="281687"/>
    <lineage>
        <taxon>Eukaryota</taxon>
        <taxon>Metazoa</taxon>
        <taxon>Ecdysozoa</taxon>
        <taxon>Nematoda</taxon>
        <taxon>Chromadorea</taxon>
        <taxon>Rhabditida</taxon>
        <taxon>Rhabditina</taxon>
        <taxon>Rhabditomorpha</taxon>
        <taxon>Rhabditoidea</taxon>
        <taxon>Rhabditidae</taxon>
        <taxon>Peloderinae</taxon>
        <taxon>Caenorhabditis</taxon>
    </lineage>
</organism>
<sequence>MKNTSTPTTTSYHFDFATVLLIVSSIYTIPAIYCAFKIVRFYFKSFVPTSTSLNPNLFKAYLRMQNWSLAYVIIDIVLIRVPATSLVATSLCTPWLVPFLVAVQYFTWHTAHLFPVLFCFVRVLILWSPKEHREILWNILCRISGLCIEILDARSLSERPKLCRYTASASPIATSTLTWLRLGKRPVPLFYIPDDE</sequence>
<keyword evidence="1" id="KW-0812">Transmembrane</keyword>
<keyword evidence="1" id="KW-0472">Membrane</keyword>
<dbReference type="Proteomes" id="UP000005237">
    <property type="component" value="Unassembled WGS sequence"/>
</dbReference>
<dbReference type="EnsemblMetazoa" id="CJA05787b.1">
    <property type="protein sequence ID" value="CJA05787b.1"/>
    <property type="gene ID" value="WBGene00124991"/>
</dbReference>
<dbReference type="AlphaFoldDB" id="A0A8R1HSC3"/>
<dbReference type="Pfam" id="PF10322">
    <property type="entry name" value="7TM_GPCR_Sru"/>
    <property type="match status" value="1"/>
</dbReference>
<evidence type="ECO:0000313" key="2">
    <source>
        <dbReference type="EnsemblMetazoa" id="CJA05787b.1"/>
    </source>
</evidence>
<feature type="transmembrane region" description="Helical" evidence="1">
    <location>
        <begin position="69"/>
        <end position="97"/>
    </location>
</feature>